<feature type="signal peptide" evidence="1">
    <location>
        <begin position="1"/>
        <end position="17"/>
    </location>
</feature>
<dbReference type="OMA" id="TPTIHEN"/>
<feature type="chain" id="PRO_5008059247" description="BYS1 domain protein" evidence="1">
    <location>
        <begin position="18"/>
        <end position="189"/>
    </location>
</feature>
<evidence type="ECO:0008006" key="4">
    <source>
        <dbReference type="Google" id="ProtNLM"/>
    </source>
</evidence>
<dbReference type="PANTHER" id="PTHR36195:SF4">
    <property type="entry name" value="DOMAIN PROTEIN, PUTATIVE (AFU_ORTHOLOGUE AFUA_5G01990)-RELATED"/>
    <property type="match status" value="1"/>
</dbReference>
<reference evidence="2 3" key="1">
    <citation type="submission" date="2016-05" db="EMBL/GenBank/DDBJ databases">
        <title>Comparative analysis of secretome profiles of manganese(II)-oxidizing ascomycete fungi.</title>
        <authorList>
            <consortium name="DOE Joint Genome Institute"/>
            <person name="Zeiner C.A."/>
            <person name="Purvine S.O."/>
            <person name="Zink E.M."/>
            <person name="Wu S."/>
            <person name="Pasa-Tolic L."/>
            <person name="Chaput D.L."/>
            <person name="Haridas S."/>
            <person name="Grigoriev I.V."/>
            <person name="Santelli C.M."/>
            <person name="Hansel C.M."/>
        </authorList>
    </citation>
    <scope>NUCLEOTIDE SEQUENCE [LARGE SCALE GENOMIC DNA]</scope>
    <source>
        <strain evidence="2 3">SRC1lrK2f</strain>
    </source>
</reference>
<accession>A0A177DBT6</accession>
<dbReference type="AlphaFoldDB" id="A0A177DBT6"/>
<dbReference type="Pfam" id="PF04681">
    <property type="entry name" value="Bys1"/>
    <property type="match status" value="1"/>
</dbReference>
<evidence type="ECO:0000313" key="2">
    <source>
        <dbReference type="EMBL" id="OAG16958.1"/>
    </source>
</evidence>
<proteinExistence type="predicted"/>
<keyword evidence="3" id="KW-1185">Reference proteome</keyword>
<gene>
    <name evidence="2" type="ORF">CC77DRAFT_364733</name>
</gene>
<dbReference type="RefSeq" id="XP_018382379.1">
    <property type="nucleotide sequence ID" value="XM_018531391.1"/>
</dbReference>
<protein>
    <recommendedName>
        <fullName evidence="4">BYS1 domain protein</fullName>
    </recommendedName>
</protein>
<evidence type="ECO:0000313" key="3">
    <source>
        <dbReference type="Proteomes" id="UP000077248"/>
    </source>
</evidence>
<evidence type="ECO:0000256" key="1">
    <source>
        <dbReference type="SAM" id="SignalP"/>
    </source>
</evidence>
<dbReference type="EMBL" id="KV441488">
    <property type="protein sequence ID" value="OAG16958.1"/>
    <property type="molecule type" value="Genomic_DNA"/>
</dbReference>
<sequence length="189" mass="20149">MLFNALTVLSIIASVHAAGRAIVTNQCPEPIYLWSVGGSISDQHIVNPATSYSESFVTDPKSGGIAIKISPIEGGIFKPNVSQTIFAYNLDVNQIWYDMSDIFGDGFAGSTMTLKPTDSTCESIVWAYGKPPAGSQVKNCGAETDLELTFCTNQCLPSWSPCGRNAPPGETRTCCTHCIGDHHCVAAPN</sequence>
<dbReference type="VEuPathDB" id="FungiDB:CC77DRAFT_364733"/>
<dbReference type="STRING" id="5599.A0A177DBT6"/>
<dbReference type="InterPro" id="IPR006771">
    <property type="entry name" value="CetA-like"/>
</dbReference>
<name>A0A177DBT6_ALTAL</name>
<dbReference type="PANTHER" id="PTHR36195">
    <property type="entry name" value="DOMAIN PROTEIN, PUTATIVE (AFU_ORTHOLOGUE AFUA_5G01990)-RELATED-RELATED"/>
    <property type="match status" value="1"/>
</dbReference>
<dbReference type="KEGG" id="aalt:CC77DRAFT_364733"/>
<dbReference type="Proteomes" id="UP000077248">
    <property type="component" value="Unassembled WGS sequence"/>
</dbReference>
<dbReference type="GeneID" id="29116985"/>
<organism evidence="2 3">
    <name type="scientific">Alternaria alternata</name>
    <name type="common">Alternaria rot fungus</name>
    <name type="synonym">Torula alternata</name>
    <dbReference type="NCBI Taxonomy" id="5599"/>
    <lineage>
        <taxon>Eukaryota</taxon>
        <taxon>Fungi</taxon>
        <taxon>Dikarya</taxon>
        <taxon>Ascomycota</taxon>
        <taxon>Pezizomycotina</taxon>
        <taxon>Dothideomycetes</taxon>
        <taxon>Pleosporomycetidae</taxon>
        <taxon>Pleosporales</taxon>
        <taxon>Pleosporineae</taxon>
        <taxon>Pleosporaceae</taxon>
        <taxon>Alternaria</taxon>
        <taxon>Alternaria sect. Alternaria</taxon>
        <taxon>Alternaria alternata complex</taxon>
    </lineage>
</organism>
<keyword evidence="1" id="KW-0732">Signal</keyword>